<dbReference type="GeneID" id="86877895"/>
<evidence type="ECO:0000313" key="4">
    <source>
        <dbReference type="Proteomes" id="UP000237447"/>
    </source>
</evidence>
<dbReference type="EMBL" id="NXEJ01000001">
    <property type="protein sequence ID" value="POO54079.1"/>
    <property type="molecule type" value="Genomic_DNA"/>
</dbReference>
<keyword evidence="5" id="KW-1185">Reference proteome</keyword>
<name>A0AAE5S0Y8_9HYPH</name>
<evidence type="ECO:0000313" key="5">
    <source>
        <dbReference type="Proteomes" id="UP001277561"/>
    </source>
</evidence>
<feature type="transmembrane region" description="Helical" evidence="1">
    <location>
        <begin position="109"/>
        <end position="132"/>
    </location>
</feature>
<dbReference type="AlphaFoldDB" id="A0AAE5S0Y8"/>
<dbReference type="EMBL" id="JAVRAD010000003">
    <property type="protein sequence ID" value="MDX8329356.1"/>
    <property type="molecule type" value="Genomic_DNA"/>
</dbReference>
<feature type="transmembrane region" description="Helical" evidence="1">
    <location>
        <begin position="75"/>
        <end position="97"/>
    </location>
</feature>
<dbReference type="Proteomes" id="UP001277561">
    <property type="component" value="Unassembled WGS sequence"/>
</dbReference>
<sequence length="203" mass="22123">MLLRSEFARSLRGLWLLGQGDQDGMQAFDTSIIGVARSFLAIIWSLPVIIAYLIFQRLEFLTEIPDADQGSLDFYAKVGAIEALALVTTPLLIFLCVPLLRINISTGALIVLTNWFLVPSSYLSVGIIYLAYGLDQADSFSSTISLIVLAGGFLLLAVWLWTLLKTASGAHAWQILCLLVLTLAPQYVMSTELASFLGVSAAY</sequence>
<gene>
    <name evidence="3" type="ORF">CPJ18_00665</name>
    <name evidence="2" type="ORF">RMS29_08960</name>
</gene>
<protein>
    <recommendedName>
        <fullName evidence="6">Yip1 domain-containing protein</fullName>
    </recommendedName>
</protein>
<keyword evidence="1" id="KW-0812">Transmembrane</keyword>
<proteinExistence type="predicted"/>
<dbReference type="Proteomes" id="UP000237447">
    <property type="component" value="Unassembled WGS sequence"/>
</dbReference>
<evidence type="ECO:0000256" key="1">
    <source>
        <dbReference type="SAM" id="Phobius"/>
    </source>
</evidence>
<reference evidence="3 4" key="1">
    <citation type="journal article" date="2018" name="Syst. Appl. Microbiol.">
        <title>Agrobacterium rosae sp. nov., isolated from galls on different agricultural crops.</title>
        <authorList>
            <person name="Kuzmanovic N."/>
            <person name="Pulawska J."/>
            <person name="Smalla K."/>
            <person name="Nesme X."/>
        </authorList>
    </citation>
    <scope>NUCLEOTIDE SEQUENCE [LARGE SCALE GENOMIC DNA]</scope>
    <source>
        <strain evidence="3 4">NCPPB 1650</strain>
    </source>
</reference>
<feature type="transmembrane region" description="Helical" evidence="1">
    <location>
        <begin position="35"/>
        <end position="55"/>
    </location>
</feature>
<reference evidence="2 5" key="2">
    <citation type="journal article" date="2023" name="Phytobiomes J">
        <title>Deciphering the key players within the bacterial microbiota associated with aerial crown gall tumors on rhododendron: Insights into the gallobiome.</title>
        <authorList>
            <person name="Kuzmanovic N."/>
            <person name="Nesme J."/>
            <person name="Wolf J."/>
            <person name="Neumann-Schaal M."/>
            <person name="Petersen J."/>
            <person name="Fernandez-Gnecco G."/>
            <person name="Sproeer C."/>
            <person name="Bunk B."/>
            <person name="Overmann J."/>
            <person name="Sorensen S.J."/>
            <person name="Idczak E."/>
            <person name="Smalla K."/>
        </authorList>
    </citation>
    <scope>NUCLEOTIDE SEQUENCE [LARGE SCALE GENOMIC DNA]</scope>
    <source>
        <strain evidence="2">Rho-14.1</strain>
        <strain evidence="5">rho-14.1</strain>
    </source>
</reference>
<dbReference type="RefSeq" id="WP_103656612.1">
    <property type="nucleotide sequence ID" value="NZ_CP192764.1"/>
</dbReference>
<evidence type="ECO:0000313" key="3">
    <source>
        <dbReference type="EMBL" id="POO54079.1"/>
    </source>
</evidence>
<keyword evidence="1" id="KW-1133">Transmembrane helix</keyword>
<organism evidence="3 4">
    <name type="scientific">Agrobacterium rosae</name>
    <dbReference type="NCBI Taxonomy" id="1972867"/>
    <lineage>
        <taxon>Bacteria</taxon>
        <taxon>Pseudomonadati</taxon>
        <taxon>Pseudomonadota</taxon>
        <taxon>Alphaproteobacteria</taxon>
        <taxon>Hyphomicrobiales</taxon>
        <taxon>Rhizobiaceae</taxon>
        <taxon>Rhizobium/Agrobacterium group</taxon>
        <taxon>Agrobacterium</taxon>
    </lineage>
</organism>
<evidence type="ECO:0000313" key="2">
    <source>
        <dbReference type="EMBL" id="MDX8329356.1"/>
    </source>
</evidence>
<keyword evidence="1" id="KW-0472">Membrane</keyword>
<evidence type="ECO:0008006" key="6">
    <source>
        <dbReference type="Google" id="ProtNLM"/>
    </source>
</evidence>
<comment type="caution">
    <text evidence="3">The sequence shown here is derived from an EMBL/GenBank/DDBJ whole genome shotgun (WGS) entry which is preliminary data.</text>
</comment>
<feature type="transmembrane region" description="Helical" evidence="1">
    <location>
        <begin position="171"/>
        <end position="189"/>
    </location>
</feature>
<feature type="transmembrane region" description="Helical" evidence="1">
    <location>
        <begin position="144"/>
        <end position="164"/>
    </location>
</feature>
<accession>A0AAE5S0Y8</accession>